<dbReference type="RefSeq" id="WP_255905185.1">
    <property type="nucleotide sequence ID" value="NZ_JAFMZO010000005.1"/>
</dbReference>
<evidence type="ECO:0000313" key="3">
    <source>
        <dbReference type="EMBL" id="MFD2160932.1"/>
    </source>
</evidence>
<evidence type="ECO:0000259" key="2">
    <source>
        <dbReference type="Pfam" id="PF14344"/>
    </source>
</evidence>
<dbReference type="InterPro" id="IPR025510">
    <property type="entry name" value="DUF4397"/>
</dbReference>
<reference evidence="4" key="1">
    <citation type="journal article" date="2019" name="Int. J. Syst. Evol. Microbiol.">
        <title>The Global Catalogue of Microorganisms (GCM) 10K type strain sequencing project: providing services to taxonomists for standard genome sequencing and annotation.</title>
        <authorList>
            <consortium name="The Broad Institute Genomics Platform"/>
            <consortium name="The Broad Institute Genome Sequencing Center for Infectious Disease"/>
            <person name="Wu L."/>
            <person name="Ma J."/>
        </authorList>
    </citation>
    <scope>NUCLEOTIDE SEQUENCE [LARGE SCALE GENOMIC DNA]</scope>
    <source>
        <strain evidence="4">KCTC 42217</strain>
    </source>
</reference>
<keyword evidence="1" id="KW-0732">Signal</keyword>
<feature type="domain" description="DUF4397" evidence="2">
    <location>
        <begin position="155"/>
        <end position="215"/>
    </location>
</feature>
<dbReference type="Proteomes" id="UP001597387">
    <property type="component" value="Unassembled WGS sequence"/>
</dbReference>
<dbReference type="Pfam" id="PF14344">
    <property type="entry name" value="DUF4397"/>
    <property type="match status" value="2"/>
</dbReference>
<organism evidence="3 4">
    <name type="scientific">Paradesertivirga mongoliensis</name>
    <dbReference type="NCBI Taxonomy" id="2100740"/>
    <lineage>
        <taxon>Bacteria</taxon>
        <taxon>Pseudomonadati</taxon>
        <taxon>Bacteroidota</taxon>
        <taxon>Sphingobacteriia</taxon>
        <taxon>Sphingobacteriales</taxon>
        <taxon>Sphingobacteriaceae</taxon>
        <taxon>Paradesertivirga</taxon>
    </lineage>
</organism>
<keyword evidence="4" id="KW-1185">Reference proteome</keyword>
<proteinExistence type="predicted"/>
<name>A0ABW4ZH53_9SPHI</name>
<sequence length="225" mass="23743">MNTHAQLKKLMAAVAVIFSLTFLLSSCDHENPEMNATASVRVIHSSQSTGSVDLFADDVKLNTSAIAYSESSNYFETKAGERTIQTRLTGTSQVVSSQSINLERGQQYTIYVTGSGTAGQNSVVTTDDNSSPSSNQGKVRFINLSTLTSNASLMMDNTTTLFSNVAYSTTSNVATVAPGTHTFKVTSAANANLSATTTANIEAGKIYTIYLSGTTVLGLHIAANN</sequence>
<feature type="signal peptide" evidence="1">
    <location>
        <begin position="1"/>
        <end position="30"/>
    </location>
</feature>
<evidence type="ECO:0000313" key="4">
    <source>
        <dbReference type="Proteomes" id="UP001597387"/>
    </source>
</evidence>
<comment type="caution">
    <text evidence="3">The sequence shown here is derived from an EMBL/GenBank/DDBJ whole genome shotgun (WGS) entry which is preliminary data.</text>
</comment>
<accession>A0ABW4ZH53</accession>
<feature type="chain" id="PRO_5047344730" evidence="1">
    <location>
        <begin position="31"/>
        <end position="225"/>
    </location>
</feature>
<feature type="domain" description="DUF4397" evidence="2">
    <location>
        <begin position="38"/>
        <end position="148"/>
    </location>
</feature>
<dbReference type="EMBL" id="JBHUHZ010000001">
    <property type="protein sequence ID" value="MFD2160932.1"/>
    <property type="molecule type" value="Genomic_DNA"/>
</dbReference>
<evidence type="ECO:0000256" key="1">
    <source>
        <dbReference type="SAM" id="SignalP"/>
    </source>
</evidence>
<gene>
    <name evidence="3" type="ORF">ACFSJU_00900</name>
</gene>
<protein>
    <submittedName>
        <fullName evidence="3">DUF4397 domain-containing protein</fullName>
    </submittedName>
</protein>